<dbReference type="GO" id="GO:0005886">
    <property type="term" value="C:plasma membrane"/>
    <property type="evidence" value="ECO:0007669"/>
    <property type="project" value="UniProtKB-SubCell"/>
</dbReference>
<comment type="subcellular location">
    <subcellularLocation>
        <location evidence="1">Membrane</location>
    </subcellularLocation>
</comment>
<sequence>MYKIKVRAEDQGISRVLASERDIQLRLKRAKMEWAFQEPQFLSANYIGFVNEEDAPLTYSIVSGNIDAAFAIDNDGRITTAQELDYEIENSYHLKVIGTGSYKNTAETDVTDGENTSRATLLVKVEDVNDCVPKFEDEFYMVAAPKGTKIGTTVTKLRALDLDSGAAGKVQYALVNGSSSGSKFKIDSETGDLSLAANLEDRSVHYLKVYAFDRGKPSLGSAVVVRVAIGETEKRKPIRFAKKSYSFEVPENAFPHITFGKVSLLDSVPSDVTLRIQDSETDNFFGIMRDGSLYLKQQIDNEFKSEYLFVVEAVSPHATFNASVKVHVKVLDINDNSPYFTDKINELTISEHLNSIISLDFTATDEDSGDDGRITYQILSGNDYGMFGLNSSSGVLYFEGALEDGEQQQLLNGTLDDLIIGARDGGARWNCTRVHVRFDPEWWSATAPLFIVSQYEVNVFEDTPIGSTILGSTAVSGLGVPGEDWIYALNNNDEVLFYLNENNDACSMSFTAQNPKGFASGAGHQFGPNSESFKIPRNSQVGQRIGVVSATDQDAGSDGEIKYEMEGNATRYLSIDPNTGQIFGDFSSLDMFTTTGTLSETQILTLASLILLFILLITLVILVINMRLRNRTKPKKQVYSVSRGNVAVVSNMNRRTPDLEQEKQLVFPLQASPTSRFKVLHIHNIIS</sequence>
<dbReference type="GO" id="GO:0007156">
    <property type="term" value="P:homophilic cell adhesion via plasma membrane adhesion molecules"/>
    <property type="evidence" value="ECO:0007669"/>
    <property type="project" value="InterPro"/>
</dbReference>
<keyword evidence="3" id="KW-0677">Repeat</keyword>
<dbReference type="PRINTS" id="PR00205">
    <property type="entry name" value="CADHERIN"/>
</dbReference>
<dbReference type="CDD" id="cd11304">
    <property type="entry name" value="Cadherin_repeat"/>
    <property type="match status" value="5"/>
</dbReference>
<dbReference type="PROSITE" id="PS50268">
    <property type="entry name" value="CADHERIN_2"/>
    <property type="match status" value="5"/>
</dbReference>
<name>A0A183CV88_9BILA</name>
<dbReference type="PANTHER" id="PTHR24026">
    <property type="entry name" value="FAT ATYPICAL CADHERIN-RELATED"/>
    <property type="match status" value="1"/>
</dbReference>
<evidence type="ECO:0000256" key="3">
    <source>
        <dbReference type="ARBA" id="ARBA00022737"/>
    </source>
</evidence>
<dbReference type="FunFam" id="2.60.40.60:FF:000116">
    <property type="entry name" value="Dachsous cadherin-related 2"/>
    <property type="match status" value="1"/>
</dbReference>
<dbReference type="InterPro" id="IPR020894">
    <property type="entry name" value="Cadherin_CS"/>
</dbReference>
<dbReference type="InterPro" id="IPR015919">
    <property type="entry name" value="Cadherin-like_sf"/>
</dbReference>
<evidence type="ECO:0000259" key="11">
    <source>
        <dbReference type="PROSITE" id="PS50268"/>
    </source>
</evidence>
<accession>A0A183CV88</accession>
<keyword evidence="5" id="KW-0130">Cell adhesion</keyword>
<keyword evidence="7 10" id="KW-0472">Membrane</keyword>
<evidence type="ECO:0000313" key="13">
    <source>
        <dbReference type="Proteomes" id="UP000271098"/>
    </source>
</evidence>
<keyword evidence="2 10" id="KW-0812">Transmembrane</keyword>
<evidence type="ECO:0000256" key="2">
    <source>
        <dbReference type="ARBA" id="ARBA00022692"/>
    </source>
</evidence>
<evidence type="ECO:0000313" key="14">
    <source>
        <dbReference type="WBParaSite" id="GPUH_0000037801-mRNA-1"/>
    </source>
</evidence>
<dbReference type="Gene3D" id="2.60.40.60">
    <property type="entry name" value="Cadherins"/>
    <property type="match status" value="5"/>
</dbReference>
<evidence type="ECO:0000256" key="8">
    <source>
        <dbReference type="ARBA" id="ARBA00023180"/>
    </source>
</evidence>
<evidence type="ECO:0000313" key="12">
    <source>
        <dbReference type="EMBL" id="VDK27983.1"/>
    </source>
</evidence>
<dbReference type="InterPro" id="IPR002126">
    <property type="entry name" value="Cadherin-like_dom"/>
</dbReference>
<dbReference type="WBParaSite" id="GPUH_0000037801-mRNA-1">
    <property type="protein sequence ID" value="GPUH_0000037801-mRNA-1"/>
    <property type="gene ID" value="GPUH_0000037801"/>
</dbReference>
<keyword evidence="6 10" id="KW-1133">Transmembrane helix</keyword>
<evidence type="ECO:0000256" key="9">
    <source>
        <dbReference type="PROSITE-ProRule" id="PRU00043"/>
    </source>
</evidence>
<feature type="domain" description="Cadherin" evidence="11">
    <location>
        <begin position="136"/>
        <end position="239"/>
    </location>
</feature>
<dbReference type="PROSITE" id="PS00232">
    <property type="entry name" value="CADHERIN_1"/>
    <property type="match status" value="1"/>
</dbReference>
<proteinExistence type="predicted"/>
<dbReference type="AlphaFoldDB" id="A0A183CV88"/>
<dbReference type="Proteomes" id="UP000271098">
    <property type="component" value="Unassembled WGS sequence"/>
</dbReference>
<protein>
    <submittedName>
        <fullName evidence="14">CA domain-containing protein</fullName>
    </submittedName>
</protein>
<evidence type="ECO:0000256" key="10">
    <source>
        <dbReference type="SAM" id="Phobius"/>
    </source>
</evidence>
<feature type="domain" description="Cadherin" evidence="11">
    <location>
        <begin position="354"/>
        <end position="450"/>
    </location>
</feature>
<dbReference type="EMBL" id="UYRT01000318">
    <property type="protein sequence ID" value="VDK27983.1"/>
    <property type="molecule type" value="Genomic_DNA"/>
</dbReference>
<feature type="domain" description="Cadherin" evidence="11">
    <location>
        <begin position="241"/>
        <end position="340"/>
    </location>
</feature>
<evidence type="ECO:0000256" key="6">
    <source>
        <dbReference type="ARBA" id="ARBA00022989"/>
    </source>
</evidence>
<dbReference type="OrthoDB" id="6252479at2759"/>
<evidence type="ECO:0000256" key="7">
    <source>
        <dbReference type="ARBA" id="ARBA00023136"/>
    </source>
</evidence>
<dbReference type="GO" id="GO:0005509">
    <property type="term" value="F:calcium ion binding"/>
    <property type="evidence" value="ECO:0007669"/>
    <property type="project" value="UniProtKB-UniRule"/>
</dbReference>
<keyword evidence="13" id="KW-1185">Reference proteome</keyword>
<evidence type="ECO:0000256" key="5">
    <source>
        <dbReference type="ARBA" id="ARBA00022889"/>
    </source>
</evidence>
<keyword evidence="8" id="KW-0325">Glycoprotein</keyword>
<evidence type="ECO:0000256" key="1">
    <source>
        <dbReference type="ARBA" id="ARBA00004370"/>
    </source>
</evidence>
<feature type="domain" description="Cadherin" evidence="11">
    <location>
        <begin position="13"/>
        <end position="135"/>
    </location>
</feature>
<evidence type="ECO:0000256" key="4">
    <source>
        <dbReference type="ARBA" id="ARBA00022837"/>
    </source>
</evidence>
<feature type="domain" description="Cadherin" evidence="11">
    <location>
        <begin position="527"/>
        <end position="659"/>
    </location>
</feature>
<organism evidence="14">
    <name type="scientific">Gongylonema pulchrum</name>
    <dbReference type="NCBI Taxonomy" id="637853"/>
    <lineage>
        <taxon>Eukaryota</taxon>
        <taxon>Metazoa</taxon>
        <taxon>Ecdysozoa</taxon>
        <taxon>Nematoda</taxon>
        <taxon>Chromadorea</taxon>
        <taxon>Rhabditida</taxon>
        <taxon>Spirurina</taxon>
        <taxon>Spiruromorpha</taxon>
        <taxon>Spiruroidea</taxon>
        <taxon>Gongylonematidae</taxon>
        <taxon>Gongylonema</taxon>
    </lineage>
</organism>
<dbReference type="SUPFAM" id="SSF49313">
    <property type="entry name" value="Cadherin-like"/>
    <property type="match status" value="5"/>
</dbReference>
<dbReference type="PANTHER" id="PTHR24026:SF126">
    <property type="entry name" value="PROTOCADHERIN FAT 4"/>
    <property type="match status" value="1"/>
</dbReference>
<feature type="transmembrane region" description="Helical" evidence="10">
    <location>
        <begin position="603"/>
        <end position="626"/>
    </location>
</feature>
<dbReference type="SMART" id="SM00112">
    <property type="entry name" value="CA"/>
    <property type="match status" value="4"/>
</dbReference>
<keyword evidence="4 9" id="KW-0106">Calcium</keyword>
<reference evidence="12 13" key="2">
    <citation type="submission" date="2018-11" db="EMBL/GenBank/DDBJ databases">
        <authorList>
            <consortium name="Pathogen Informatics"/>
        </authorList>
    </citation>
    <scope>NUCLEOTIDE SEQUENCE [LARGE SCALE GENOMIC DNA]</scope>
</reference>
<reference evidence="14" key="1">
    <citation type="submission" date="2016-06" db="UniProtKB">
        <authorList>
            <consortium name="WormBaseParasite"/>
        </authorList>
    </citation>
    <scope>IDENTIFICATION</scope>
</reference>
<dbReference type="Pfam" id="PF00028">
    <property type="entry name" value="Cadherin"/>
    <property type="match status" value="3"/>
</dbReference>
<gene>
    <name evidence="12" type="ORF">GPUH_LOCUS379</name>
</gene>